<gene>
    <name evidence="1" type="ORF">llap_14123</name>
</gene>
<dbReference type="OrthoDB" id="9400810at2759"/>
<name>A0A2I0TP58_LIMLA</name>
<accession>A0A2I0TP58</accession>
<dbReference type="PANTHER" id="PTHR33332">
    <property type="entry name" value="REVERSE TRANSCRIPTASE DOMAIN-CONTAINING PROTEIN"/>
    <property type="match status" value="1"/>
</dbReference>
<dbReference type="PRINTS" id="PR01345">
    <property type="entry name" value="CERVTRCPTASE"/>
</dbReference>
<keyword evidence="2" id="KW-1185">Reference proteome</keyword>
<reference evidence="2" key="1">
    <citation type="submission" date="2017-11" db="EMBL/GenBank/DDBJ databases">
        <authorList>
            <person name="Lima N.C."/>
            <person name="Parody-Merino A.M."/>
            <person name="Battley P.F."/>
            <person name="Fidler A.E."/>
            <person name="Prosdocimi F."/>
        </authorList>
    </citation>
    <scope>NUCLEOTIDE SEQUENCE [LARGE SCALE GENOMIC DNA]</scope>
</reference>
<protein>
    <submittedName>
        <fullName evidence="1">Uncharacterized protein</fullName>
    </submittedName>
</protein>
<dbReference type="Proteomes" id="UP000233556">
    <property type="component" value="Unassembled WGS sequence"/>
</dbReference>
<evidence type="ECO:0000313" key="1">
    <source>
        <dbReference type="EMBL" id="PKU35572.1"/>
    </source>
</evidence>
<proteinExistence type="predicted"/>
<sequence>MMFNKAKYRVLLLGHGNLQYQHRLGDKGIETSPAKEDLGVLLDEKLDIRQQCEPAGQKAEHILGCIKRSVASRVREVILPLCSTLVRTYLEYCVQFRSPQYRKDMGLLMRVQQRAMKMIRGLEHLCCEDRLREFGLFSLEKRRIQGDFSVAFWYLKGASGKMGSNFLARPVVVGQGIMVLK</sequence>
<evidence type="ECO:0000313" key="2">
    <source>
        <dbReference type="Proteomes" id="UP000233556"/>
    </source>
</evidence>
<dbReference type="EMBL" id="KZ508183">
    <property type="protein sequence ID" value="PKU35572.1"/>
    <property type="molecule type" value="Genomic_DNA"/>
</dbReference>
<dbReference type="AlphaFoldDB" id="A0A2I0TP58"/>
<reference evidence="2" key="2">
    <citation type="submission" date="2017-12" db="EMBL/GenBank/DDBJ databases">
        <title>Genome sequence of the Bar-tailed Godwit (Limosa lapponica baueri).</title>
        <authorList>
            <person name="Lima N.C.B."/>
            <person name="Parody-Merino A.M."/>
            <person name="Battley P.F."/>
            <person name="Fidler A.E."/>
            <person name="Prosdocimi F."/>
        </authorList>
    </citation>
    <scope>NUCLEOTIDE SEQUENCE [LARGE SCALE GENOMIC DNA]</scope>
</reference>
<organism evidence="1 2">
    <name type="scientific">Limosa lapponica baueri</name>
    <dbReference type="NCBI Taxonomy" id="1758121"/>
    <lineage>
        <taxon>Eukaryota</taxon>
        <taxon>Metazoa</taxon>
        <taxon>Chordata</taxon>
        <taxon>Craniata</taxon>
        <taxon>Vertebrata</taxon>
        <taxon>Euteleostomi</taxon>
        <taxon>Archelosauria</taxon>
        <taxon>Archosauria</taxon>
        <taxon>Dinosauria</taxon>
        <taxon>Saurischia</taxon>
        <taxon>Theropoda</taxon>
        <taxon>Coelurosauria</taxon>
        <taxon>Aves</taxon>
        <taxon>Neognathae</taxon>
        <taxon>Neoaves</taxon>
        <taxon>Charadriiformes</taxon>
        <taxon>Scolopacidae</taxon>
        <taxon>Limosa</taxon>
    </lineage>
</organism>